<gene>
    <name evidence="3" type="ORF">AQ490_17565</name>
</gene>
<name>A0A0T6LVL5_WENVI</name>
<evidence type="ECO:0000256" key="1">
    <source>
        <dbReference type="ARBA" id="ARBA00006432"/>
    </source>
</evidence>
<dbReference type="RefSeq" id="WP_018385150.1">
    <property type="nucleotide sequence ID" value="NZ_LLZU01000007.1"/>
</dbReference>
<dbReference type="EMBL" id="LLZU01000007">
    <property type="protein sequence ID" value="KRV50033.1"/>
    <property type="molecule type" value="Genomic_DNA"/>
</dbReference>
<dbReference type="eggNOG" id="COG0318">
    <property type="taxonomic scope" value="Bacteria"/>
</dbReference>
<dbReference type="Pfam" id="PF00501">
    <property type="entry name" value="AMP-binding"/>
    <property type="match status" value="1"/>
</dbReference>
<evidence type="ECO:0000313" key="4">
    <source>
        <dbReference type="Proteomes" id="UP000050867"/>
    </source>
</evidence>
<dbReference type="InterPro" id="IPR000873">
    <property type="entry name" value="AMP-dep_synth/lig_dom"/>
</dbReference>
<evidence type="ECO:0000259" key="2">
    <source>
        <dbReference type="Pfam" id="PF00501"/>
    </source>
</evidence>
<dbReference type="OrthoDB" id="4079985at2"/>
<dbReference type="PANTHER" id="PTHR22754:SF32">
    <property type="entry name" value="DISCO-INTERACTING PROTEIN 2"/>
    <property type="match status" value="1"/>
</dbReference>
<sequence length="213" mass="22817">MLRRQVAAQPDARPYPNSAMTYAGLLVRAQAVATRLGAATPPGSRVMLAHPPGDDQAAAFYGAALAGMVAVPVPGLGGTEPLPLVERAVAVCAPQVLLTTPSWSYQIGDLGRVRVMVTDGTHVDGEPVGRLTEEWRPVGVLPTSGAYLRYVEQEAREAEFTHTDVLTTLLLLSRTARLGLDERHLGWLASVHGLELGWRVLLPVFRGLHHPVG</sequence>
<keyword evidence="4" id="KW-1185">Reference proteome</keyword>
<comment type="similarity">
    <text evidence="1">Belongs to the ATP-dependent AMP-binding enzyme family.</text>
</comment>
<dbReference type="InterPro" id="IPR042099">
    <property type="entry name" value="ANL_N_sf"/>
</dbReference>
<feature type="domain" description="AMP-dependent synthetase/ligase" evidence="2">
    <location>
        <begin position="2"/>
        <end position="99"/>
    </location>
</feature>
<dbReference type="SUPFAM" id="SSF56801">
    <property type="entry name" value="Acetyl-CoA synthetase-like"/>
    <property type="match status" value="1"/>
</dbReference>
<comment type="caution">
    <text evidence="3">The sequence shown here is derived from an EMBL/GenBank/DDBJ whole genome shotgun (WGS) entry which is preliminary data.</text>
</comment>
<evidence type="ECO:0000313" key="3">
    <source>
        <dbReference type="EMBL" id="KRV50033.1"/>
    </source>
</evidence>
<organism evidence="3 4">
    <name type="scientific">Wenjunlia vitaminophila</name>
    <name type="common">Streptomyces vitaminophilus</name>
    <dbReference type="NCBI Taxonomy" id="76728"/>
    <lineage>
        <taxon>Bacteria</taxon>
        <taxon>Bacillati</taxon>
        <taxon>Actinomycetota</taxon>
        <taxon>Actinomycetes</taxon>
        <taxon>Kitasatosporales</taxon>
        <taxon>Streptomycetaceae</taxon>
        <taxon>Wenjunlia</taxon>
    </lineage>
</organism>
<protein>
    <recommendedName>
        <fullName evidence="2">AMP-dependent synthetase/ligase domain-containing protein</fullName>
    </recommendedName>
</protein>
<dbReference type="Gene3D" id="3.40.50.12780">
    <property type="entry name" value="N-terminal domain of ligase-like"/>
    <property type="match status" value="1"/>
</dbReference>
<accession>A0A0T6LVL5</accession>
<dbReference type="AlphaFoldDB" id="A0A0T6LVL5"/>
<dbReference type="Proteomes" id="UP000050867">
    <property type="component" value="Unassembled WGS sequence"/>
</dbReference>
<reference evidence="3 4" key="1">
    <citation type="submission" date="2015-10" db="EMBL/GenBank/DDBJ databases">
        <title>Draft genome sequence of pyrrolomycin-producing Streptomyces vitaminophilus.</title>
        <authorList>
            <person name="Graham D.E."/>
            <person name="Mahan K.M."/>
            <person name="Klingeman D.M."/>
            <person name="Hettich R.L."/>
            <person name="Parry R.J."/>
        </authorList>
    </citation>
    <scope>NUCLEOTIDE SEQUENCE [LARGE SCALE GENOMIC DNA]</scope>
    <source>
        <strain evidence="3 4">ATCC 31673</strain>
    </source>
</reference>
<dbReference type="STRING" id="76728.AQ490_17565"/>
<proteinExistence type="inferred from homology"/>
<dbReference type="PANTHER" id="PTHR22754">
    <property type="entry name" value="DISCO-INTERACTING PROTEIN 2 DIP2 -RELATED"/>
    <property type="match status" value="1"/>
</dbReference>